<protein>
    <submittedName>
        <fullName evidence="2">Uncharacterized protein</fullName>
    </submittedName>
</protein>
<comment type="caution">
    <text evidence="2">The sequence shown here is derived from an EMBL/GenBank/DDBJ whole genome shotgun (WGS) entry which is preliminary data.</text>
</comment>
<gene>
    <name evidence="2" type="ORF">C2E21_7843</name>
</gene>
<reference evidence="2 3" key="1">
    <citation type="journal article" date="2018" name="Plant J.">
        <title>Genome sequences of Chlorella sorokiniana UTEX 1602 and Micractinium conductrix SAG 241.80: implications to maltose excretion by a green alga.</title>
        <authorList>
            <person name="Arriola M.B."/>
            <person name="Velmurugan N."/>
            <person name="Zhang Y."/>
            <person name="Plunkett M.H."/>
            <person name="Hondzo H."/>
            <person name="Barney B.M."/>
        </authorList>
    </citation>
    <scope>NUCLEOTIDE SEQUENCE [LARGE SCALE GENOMIC DNA]</scope>
    <source>
        <strain evidence="3">UTEX 1602</strain>
    </source>
</reference>
<feature type="transmembrane region" description="Helical" evidence="1">
    <location>
        <begin position="214"/>
        <end position="234"/>
    </location>
</feature>
<feature type="transmembrane region" description="Helical" evidence="1">
    <location>
        <begin position="109"/>
        <end position="132"/>
    </location>
</feature>
<dbReference type="EMBL" id="LHPG02000017">
    <property type="protein sequence ID" value="PRW33115.1"/>
    <property type="molecule type" value="Genomic_DNA"/>
</dbReference>
<organism evidence="2 3">
    <name type="scientific">Chlorella sorokiniana</name>
    <name type="common">Freshwater green alga</name>
    <dbReference type="NCBI Taxonomy" id="3076"/>
    <lineage>
        <taxon>Eukaryota</taxon>
        <taxon>Viridiplantae</taxon>
        <taxon>Chlorophyta</taxon>
        <taxon>core chlorophytes</taxon>
        <taxon>Trebouxiophyceae</taxon>
        <taxon>Chlorellales</taxon>
        <taxon>Chlorellaceae</taxon>
        <taxon>Chlorella clade</taxon>
        <taxon>Chlorella</taxon>
    </lineage>
</organism>
<keyword evidence="1" id="KW-0472">Membrane</keyword>
<keyword evidence="3" id="KW-1185">Reference proteome</keyword>
<sequence>MPGAAAAGSEKEAFRRLEAKRFTASDVPGCRIASRMLLLLLLLRTTIIEHLYGLAAIGVLQCAVLESLALLACHHPRWYARHRHWLLTLGLAQLSLTIHLLTIRGGMNIFALAGGSPALLLFWLSVGNSSLYTAICSMNSHLRVAWSCWALPALGLLAVRRSDQLCTQLARAPGTSEALDQLYCMLALLHGLPMPLLAHLSLHVLPESRKCHAVNTWTTFMLGVVVPLLIQAYWEKARWRAYWQQHWRQQAAAAAEPAGGNPAAAALAAAATEEEAPSGEAWHALMSSGQRWPIELLLCSSLVWCLSILTQA</sequence>
<accession>A0A2P6TG88</accession>
<evidence type="ECO:0000256" key="1">
    <source>
        <dbReference type="SAM" id="Phobius"/>
    </source>
</evidence>
<evidence type="ECO:0000313" key="2">
    <source>
        <dbReference type="EMBL" id="PRW33115.1"/>
    </source>
</evidence>
<evidence type="ECO:0000313" key="3">
    <source>
        <dbReference type="Proteomes" id="UP000239899"/>
    </source>
</evidence>
<feature type="transmembrane region" description="Helical" evidence="1">
    <location>
        <begin position="144"/>
        <end position="162"/>
    </location>
</feature>
<keyword evidence="1" id="KW-0812">Transmembrane</keyword>
<keyword evidence="1" id="KW-1133">Transmembrane helix</keyword>
<dbReference type="AlphaFoldDB" id="A0A2P6TG88"/>
<name>A0A2P6TG88_CHLSO</name>
<dbReference type="OrthoDB" id="520247at2759"/>
<dbReference type="Proteomes" id="UP000239899">
    <property type="component" value="Unassembled WGS sequence"/>
</dbReference>
<proteinExistence type="predicted"/>
<feature type="transmembrane region" description="Helical" evidence="1">
    <location>
        <begin position="51"/>
        <end position="73"/>
    </location>
</feature>
<feature type="transmembrane region" description="Helical" evidence="1">
    <location>
        <begin position="182"/>
        <end position="202"/>
    </location>
</feature>